<dbReference type="PANTHER" id="PTHR33048">
    <property type="entry name" value="PTH11-LIKE INTEGRAL MEMBRANE PROTEIN (AFU_ORTHOLOGUE AFUA_5G11245)"/>
    <property type="match status" value="1"/>
</dbReference>
<dbReference type="HOGENOM" id="CLU_028200_0_0_1"/>
<accession>W3WJ65</accession>
<evidence type="ECO:0000256" key="2">
    <source>
        <dbReference type="ARBA" id="ARBA00022692"/>
    </source>
</evidence>
<feature type="transmembrane region" description="Helical" evidence="7">
    <location>
        <begin position="137"/>
        <end position="164"/>
    </location>
</feature>
<feature type="transmembrane region" description="Helical" evidence="7">
    <location>
        <begin position="62"/>
        <end position="83"/>
    </location>
</feature>
<evidence type="ECO:0000256" key="4">
    <source>
        <dbReference type="ARBA" id="ARBA00023136"/>
    </source>
</evidence>
<keyword evidence="3 7" id="KW-1133">Transmembrane helix</keyword>
<dbReference type="GeneID" id="19278849"/>
<gene>
    <name evidence="9" type="ORF">PFICI_13836</name>
</gene>
<dbReference type="InterPro" id="IPR049326">
    <property type="entry name" value="Rhodopsin_dom_fungi"/>
</dbReference>
<keyword evidence="10" id="KW-1185">Reference proteome</keyword>
<comment type="subcellular location">
    <subcellularLocation>
        <location evidence="1">Membrane</location>
        <topology evidence="1">Multi-pass membrane protein</topology>
    </subcellularLocation>
</comment>
<dbReference type="Pfam" id="PF20684">
    <property type="entry name" value="Fung_rhodopsin"/>
    <property type="match status" value="1"/>
</dbReference>
<sequence>MAPPITIPDPSTLGMVAHNNQGYIVIVTVIVCFLIATPATVGRIYTRKFIIGQLWIDDYLTMLAWTLMFALGITECVQVRYGAGAHIWDLPQPDGILLFQANWAGVLLYNLCLCATKSMFFFQYYRVVKDITKLKIIYSLVGVLVMAWSIGQVILILVNCVPIAGNWDPNIDAKCMTLPETYGIWMTSAGNLATDVIILILPIPVVWNLNLKKKPKLILRGVFCLGFFTCLISSLRMFALKKTADMTYDAASLLCWSIAEVASGVTCACIPTLRPLASKYLSSAFGSSGSGNRQSSRGYENYGSSENRKRRRESRGVFVSDNTLVEGDDQNFELGAGKSVPVHVRQKSDVESPTK</sequence>
<dbReference type="InParanoid" id="W3WJ65"/>
<feature type="compositionally biased region" description="Low complexity" evidence="6">
    <location>
        <begin position="286"/>
        <end position="298"/>
    </location>
</feature>
<evidence type="ECO:0000256" key="3">
    <source>
        <dbReference type="ARBA" id="ARBA00022989"/>
    </source>
</evidence>
<dbReference type="AlphaFoldDB" id="W3WJ65"/>
<feature type="compositionally biased region" description="Basic and acidic residues" evidence="6">
    <location>
        <begin position="346"/>
        <end position="355"/>
    </location>
</feature>
<evidence type="ECO:0000256" key="7">
    <source>
        <dbReference type="SAM" id="Phobius"/>
    </source>
</evidence>
<evidence type="ECO:0000256" key="1">
    <source>
        <dbReference type="ARBA" id="ARBA00004141"/>
    </source>
</evidence>
<feature type="transmembrane region" description="Helical" evidence="7">
    <location>
        <begin position="184"/>
        <end position="205"/>
    </location>
</feature>
<evidence type="ECO:0000259" key="8">
    <source>
        <dbReference type="Pfam" id="PF20684"/>
    </source>
</evidence>
<keyword evidence="4 7" id="KW-0472">Membrane</keyword>
<dbReference type="KEGG" id="pfy:PFICI_13836"/>
<comment type="similarity">
    <text evidence="5">Belongs to the SAT4 family.</text>
</comment>
<evidence type="ECO:0000313" key="10">
    <source>
        <dbReference type="Proteomes" id="UP000030651"/>
    </source>
</evidence>
<organism evidence="9 10">
    <name type="scientific">Pestalotiopsis fici (strain W106-1 / CGMCC3.15140)</name>
    <dbReference type="NCBI Taxonomy" id="1229662"/>
    <lineage>
        <taxon>Eukaryota</taxon>
        <taxon>Fungi</taxon>
        <taxon>Dikarya</taxon>
        <taxon>Ascomycota</taxon>
        <taxon>Pezizomycotina</taxon>
        <taxon>Sordariomycetes</taxon>
        <taxon>Xylariomycetidae</taxon>
        <taxon>Amphisphaeriales</taxon>
        <taxon>Sporocadaceae</taxon>
        <taxon>Pestalotiopsis</taxon>
    </lineage>
</organism>
<proteinExistence type="inferred from homology"/>
<dbReference type="OrthoDB" id="3648173at2759"/>
<dbReference type="InterPro" id="IPR052337">
    <property type="entry name" value="SAT4-like"/>
</dbReference>
<dbReference type="RefSeq" id="XP_007840608.1">
    <property type="nucleotide sequence ID" value="XM_007842417.1"/>
</dbReference>
<evidence type="ECO:0000256" key="5">
    <source>
        <dbReference type="ARBA" id="ARBA00038359"/>
    </source>
</evidence>
<keyword evidence="2 7" id="KW-0812">Transmembrane</keyword>
<dbReference type="EMBL" id="KI912120">
    <property type="protein sequence ID" value="ETS73970.1"/>
    <property type="molecule type" value="Genomic_DNA"/>
</dbReference>
<evidence type="ECO:0000313" key="9">
    <source>
        <dbReference type="EMBL" id="ETS73970.1"/>
    </source>
</evidence>
<feature type="transmembrane region" description="Helical" evidence="7">
    <location>
        <begin position="20"/>
        <end position="41"/>
    </location>
</feature>
<feature type="domain" description="Rhodopsin" evidence="8">
    <location>
        <begin position="43"/>
        <end position="278"/>
    </location>
</feature>
<dbReference type="GO" id="GO:0016020">
    <property type="term" value="C:membrane"/>
    <property type="evidence" value="ECO:0007669"/>
    <property type="project" value="UniProtKB-SubCell"/>
</dbReference>
<dbReference type="PANTHER" id="PTHR33048:SF47">
    <property type="entry name" value="INTEGRAL MEMBRANE PROTEIN-RELATED"/>
    <property type="match status" value="1"/>
</dbReference>
<reference evidence="10" key="1">
    <citation type="journal article" date="2015" name="BMC Genomics">
        <title>Genomic and transcriptomic analysis of the endophytic fungus Pestalotiopsis fici reveals its lifestyle and high potential for synthesis of natural products.</title>
        <authorList>
            <person name="Wang X."/>
            <person name="Zhang X."/>
            <person name="Liu L."/>
            <person name="Xiang M."/>
            <person name="Wang W."/>
            <person name="Sun X."/>
            <person name="Che Y."/>
            <person name="Guo L."/>
            <person name="Liu G."/>
            <person name="Guo L."/>
            <person name="Wang C."/>
            <person name="Yin W.B."/>
            <person name="Stadler M."/>
            <person name="Zhang X."/>
            <person name="Liu X."/>
        </authorList>
    </citation>
    <scope>NUCLEOTIDE SEQUENCE [LARGE SCALE GENOMIC DNA]</scope>
    <source>
        <strain evidence="10">W106-1 / CGMCC3.15140</strain>
    </source>
</reference>
<evidence type="ECO:0000256" key="6">
    <source>
        <dbReference type="SAM" id="MobiDB-lite"/>
    </source>
</evidence>
<dbReference type="Proteomes" id="UP000030651">
    <property type="component" value="Unassembled WGS sequence"/>
</dbReference>
<feature type="transmembrane region" description="Helical" evidence="7">
    <location>
        <begin position="217"/>
        <end position="239"/>
    </location>
</feature>
<feature type="region of interest" description="Disordered" evidence="6">
    <location>
        <begin position="285"/>
        <end position="355"/>
    </location>
</feature>
<feature type="transmembrane region" description="Helical" evidence="7">
    <location>
        <begin position="103"/>
        <end position="125"/>
    </location>
</feature>
<protein>
    <recommendedName>
        <fullName evidence="8">Rhodopsin domain-containing protein</fullName>
    </recommendedName>
</protein>
<name>W3WJ65_PESFW</name>
<dbReference type="eggNOG" id="ENOG502S025">
    <property type="taxonomic scope" value="Eukaryota"/>
</dbReference>